<gene>
    <name evidence="2" type="ORF">RWD45_18725</name>
</gene>
<organism evidence="2 3">
    <name type="scientific">Paracerasibacillus soli</name>
    <dbReference type="NCBI Taxonomy" id="480284"/>
    <lineage>
        <taxon>Bacteria</taxon>
        <taxon>Bacillati</taxon>
        <taxon>Bacillota</taxon>
        <taxon>Bacilli</taxon>
        <taxon>Bacillales</taxon>
        <taxon>Bacillaceae</taxon>
        <taxon>Paracerasibacillus</taxon>
    </lineage>
</organism>
<keyword evidence="3" id="KW-1185">Reference proteome</keyword>
<feature type="transmembrane region" description="Helical" evidence="1">
    <location>
        <begin position="116"/>
        <end position="137"/>
    </location>
</feature>
<feature type="transmembrane region" description="Helical" evidence="1">
    <location>
        <begin position="176"/>
        <end position="198"/>
    </location>
</feature>
<keyword evidence="1" id="KW-0472">Membrane</keyword>
<feature type="transmembrane region" description="Helical" evidence="1">
    <location>
        <begin position="89"/>
        <end position="110"/>
    </location>
</feature>
<proteinExistence type="predicted"/>
<evidence type="ECO:0000313" key="2">
    <source>
        <dbReference type="EMBL" id="MDY0410215.1"/>
    </source>
</evidence>
<evidence type="ECO:0000256" key="1">
    <source>
        <dbReference type="SAM" id="Phobius"/>
    </source>
</evidence>
<reference evidence="2 3" key="1">
    <citation type="submission" date="2023-10" db="EMBL/GenBank/DDBJ databases">
        <title>Virgibacillus soli CC-YMP-6 genome.</title>
        <authorList>
            <person name="Miliotis G."/>
            <person name="Sengupta P."/>
            <person name="Hameed A."/>
            <person name="Chuvochina M."/>
            <person name="Mcdonagh F."/>
            <person name="Simpson A.C."/>
            <person name="Singh N.K."/>
            <person name="Rekha P.D."/>
            <person name="Raman K."/>
            <person name="Hugenholtz P."/>
            <person name="Venkateswaran K."/>
        </authorList>
    </citation>
    <scope>NUCLEOTIDE SEQUENCE [LARGE SCALE GENOMIC DNA]</scope>
    <source>
        <strain evidence="2 3">CC-YMP-6</strain>
    </source>
</reference>
<dbReference type="EMBL" id="JAWDIQ010000003">
    <property type="protein sequence ID" value="MDY0410215.1"/>
    <property type="molecule type" value="Genomic_DNA"/>
</dbReference>
<keyword evidence="1" id="KW-0812">Transmembrane</keyword>
<keyword evidence="1" id="KW-1133">Transmembrane helix</keyword>
<accession>A0ABU5CXN5</accession>
<sequence length="200" mass="22119">MNLAFYIILLSIVFFSMYVIYKTINYREKLTPMVGMMIAMTLGMSVGLTVGVIVGILLPTNFFIATILGMFVGMIVGFSAGLPFHTIAVLDGLLSGLMGGMMGAMLGNMIDMGYDAAMTKIMFFIFLGTMMILLQMIHQTAKEKVNLQPYLLITIALFTFYFVIFEWAYLSRGSDPYQAIFPITTGLVAPVAVGRLFVFL</sequence>
<comment type="caution">
    <text evidence="2">The sequence shown here is derived from an EMBL/GenBank/DDBJ whole genome shotgun (WGS) entry which is preliminary data.</text>
</comment>
<evidence type="ECO:0000313" key="3">
    <source>
        <dbReference type="Proteomes" id="UP001275315"/>
    </source>
</evidence>
<protein>
    <submittedName>
        <fullName evidence="2">Uncharacterized protein</fullName>
    </submittedName>
</protein>
<dbReference type="Proteomes" id="UP001275315">
    <property type="component" value="Unassembled WGS sequence"/>
</dbReference>
<feature type="transmembrane region" description="Helical" evidence="1">
    <location>
        <begin position="62"/>
        <end position="82"/>
    </location>
</feature>
<feature type="transmembrane region" description="Helical" evidence="1">
    <location>
        <begin position="36"/>
        <end position="56"/>
    </location>
</feature>
<feature type="transmembrane region" description="Helical" evidence="1">
    <location>
        <begin position="149"/>
        <end position="170"/>
    </location>
</feature>
<name>A0ABU5CXN5_9BACI</name>
<feature type="transmembrane region" description="Helical" evidence="1">
    <location>
        <begin position="6"/>
        <end position="24"/>
    </location>
</feature>
<dbReference type="RefSeq" id="WP_320381084.1">
    <property type="nucleotide sequence ID" value="NZ_JAWDIQ010000003.1"/>
</dbReference>